<dbReference type="OrthoDB" id="9758522at2"/>
<dbReference type="PROSITE" id="PS50112">
    <property type="entry name" value="PAS"/>
    <property type="match status" value="1"/>
</dbReference>
<dbReference type="InterPro" id="IPR005467">
    <property type="entry name" value="His_kinase_dom"/>
</dbReference>
<gene>
    <name evidence="13" type="ORF">WA1_45440</name>
</gene>
<dbReference type="Pfam" id="PF02518">
    <property type="entry name" value="HATPase_c"/>
    <property type="match status" value="1"/>
</dbReference>
<dbReference type="Gene3D" id="3.30.450.20">
    <property type="entry name" value="PAS domain"/>
    <property type="match status" value="1"/>
</dbReference>
<dbReference type="InterPro" id="IPR011495">
    <property type="entry name" value="Sig_transdc_His_kin_sub2_dim/P"/>
</dbReference>
<evidence type="ECO:0000256" key="2">
    <source>
        <dbReference type="ARBA" id="ARBA00012438"/>
    </source>
</evidence>
<evidence type="ECO:0000256" key="8">
    <source>
        <dbReference type="ARBA" id="ARBA00023026"/>
    </source>
</evidence>
<keyword evidence="3" id="KW-0597">Phosphoprotein</keyword>
<evidence type="ECO:0000256" key="3">
    <source>
        <dbReference type="ARBA" id="ARBA00022553"/>
    </source>
</evidence>
<dbReference type="EMBL" id="ANNX02000047">
    <property type="protein sequence ID" value="KYC36906.1"/>
    <property type="molecule type" value="Genomic_DNA"/>
</dbReference>
<dbReference type="PANTHER" id="PTHR41523">
    <property type="entry name" value="TWO-COMPONENT SYSTEM SENSOR PROTEIN"/>
    <property type="match status" value="1"/>
</dbReference>
<evidence type="ECO:0000256" key="7">
    <source>
        <dbReference type="ARBA" id="ARBA00022840"/>
    </source>
</evidence>
<feature type="domain" description="PAC" evidence="12">
    <location>
        <begin position="217"/>
        <end position="269"/>
    </location>
</feature>
<proteinExistence type="predicted"/>
<evidence type="ECO:0000256" key="4">
    <source>
        <dbReference type="ARBA" id="ARBA00022679"/>
    </source>
</evidence>
<evidence type="ECO:0000259" key="12">
    <source>
        <dbReference type="PROSITE" id="PS50113"/>
    </source>
</evidence>
<dbReference type="Proteomes" id="UP000076925">
    <property type="component" value="Unassembled WGS sequence"/>
</dbReference>
<comment type="catalytic activity">
    <reaction evidence="1">
        <text>ATP + protein L-histidine = ADP + protein N-phospho-L-histidine.</text>
        <dbReference type="EC" id="2.7.13.3"/>
    </reaction>
</comment>
<evidence type="ECO:0000313" key="13">
    <source>
        <dbReference type="EMBL" id="KYC36906.1"/>
    </source>
</evidence>
<evidence type="ECO:0000256" key="6">
    <source>
        <dbReference type="ARBA" id="ARBA00022777"/>
    </source>
</evidence>
<dbReference type="SMART" id="SM00086">
    <property type="entry name" value="PAC"/>
    <property type="match status" value="1"/>
</dbReference>
<dbReference type="InterPro" id="IPR000700">
    <property type="entry name" value="PAS-assoc_C"/>
</dbReference>
<evidence type="ECO:0000256" key="9">
    <source>
        <dbReference type="SAM" id="Coils"/>
    </source>
</evidence>
<evidence type="ECO:0000259" key="10">
    <source>
        <dbReference type="PROSITE" id="PS50109"/>
    </source>
</evidence>
<keyword evidence="4" id="KW-0808">Transferase</keyword>
<accession>A0A139WWU4</accession>
<dbReference type="EC" id="2.7.13.3" evidence="2"/>
<evidence type="ECO:0000259" key="11">
    <source>
        <dbReference type="PROSITE" id="PS50112"/>
    </source>
</evidence>
<dbReference type="FunFam" id="3.30.450.20:FF:000099">
    <property type="entry name" value="Sensory box sensor histidine kinase"/>
    <property type="match status" value="1"/>
</dbReference>
<dbReference type="SMART" id="SM00387">
    <property type="entry name" value="HATPase_c"/>
    <property type="match status" value="1"/>
</dbReference>
<sequence>MFTIAFGSSYLIEVWILWHPSSWLSSFLKILTASISVVMIVRLVSLLQGLRTHTTETWFLCRSSWLKRNFLLEKPGFCVSPILPKPQTSCDPSQLEAANVAWQEVSDELETRFQKQKSDLTEINKSLQAEITECKQQVAVLQESEARFRLIAYTAPVMIWVSDIEQLCNYFNKVWLEFTGRTIQQEIGHGWLESIHPEDKERCFLTRTTAFDARQSFKMEYRLRRMDGEYRWILDTGIPQYTENNTFVGYIGSCVDITEHKQAEEQIQASLLEKEVLLKEIYHRVKNNLQVISSLLNLQSEYIKDKDDLEIFQQSQMRIESMALIHQKLYQSQDLARIDFSEYIRDLVASLFSSYEVNTNVISLTVNVERVLLSLDAAIPCGLIITELVSNSLKYAFPKGRMGEIAIELRAENNNMLNLRVSDNGIGLPSEFDLKNTTSLGLQLVDALTNQLSGDIIINYTNGVEVKIAFPVLDKNLNWRKK</sequence>
<dbReference type="InterPro" id="IPR003594">
    <property type="entry name" value="HATPase_dom"/>
</dbReference>
<dbReference type="Pfam" id="PF08447">
    <property type="entry name" value="PAS_3"/>
    <property type="match status" value="1"/>
</dbReference>
<dbReference type="PROSITE" id="PS50113">
    <property type="entry name" value="PAC"/>
    <property type="match status" value="1"/>
</dbReference>
<keyword evidence="9" id="KW-0175">Coiled coil</keyword>
<dbReference type="InterPro" id="IPR000014">
    <property type="entry name" value="PAS"/>
</dbReference>
<dbReference type="SMART" id="SM00091">
    <property type="entry name" value="PAS"/>
    <property type="match status" value="1"/>
</dbReference>
<keyword evidence="14" id="KW-1185">Reference proteome</keyword>
<dbReference type="NCBIfam" id="TIGR00229">
    <property type="entry name" value="sensory_box"/>
    <property type="match status" value="1"/>
</dbReference>
<dbReference type="AlphaFoldDB" id="A0A139WWU4"/>
<reference evidence="13 14" key="1">
    <citation type="journal article" date="2013" name="Genome Biol. Evol.">
        <title>Genomes of Stigonematalean cyanobacteria (subsection V) and the evolution of oxygenic photosynthesis from prokaryotes to plastids.</title>
        <authorList>
            <person name="Dagan T."/>
            <person name="Roettger M."/>
            <person name="Stucken K."/>
            <person name="Landan G."/>
            <person name="Koch R."/>
            <person name="Major P."/>
            <person name="Gould S.B."/>
            <person name="Goremykin V.V."/>
            <person name="Rippka R."/>
            <person name="Tandeau de Marsac N."/>
            <person name="Gugger M."/>
            <person name="Lockhart P.J."/>
            <person name="Allen J.F."/>
            <person name="Brune I."/>
            <person name="Maus I."/>
            <person name="Puhler A."/>
            <person name="Martin W.F."/>
        </authorList>
    </citation>
    <scope>NUCLEOTIDE SEQUENCE [LARGE SCALE GENOMIC DNA]</scope>
    <source>
        <strain evidence="13 14">PCC 7110</strain>
    </source>
</reference>
<dbReference type="InterPro" id="IPR035965">
    <property type="entry name" value="PAS-like_dom_sf"/>
</dbReference>
<dbReference type="RefSeq" id="WP_017744158.1">
    <property type="nucleotide sequence ID" value="NZ_KQ976354.1"/>
</dbReference>
<evidence type="ECO:0000256" key="1">
    <source>
        <dbReference type="ARBA" id="ARBA00000085"/>
    </source>
</evidence>
<protein>
    <recommendedName>
        <fullName evidence="2">histidine kinase</fullName>
        <ecNumber evidence="2">2.7.13.3</ecNumber>
    </recommendedName>
</protein>
<evidence type="ECO:0000313" key="14">
    <source>
        <dbReference type="Proteomes" id="UP000076925"/>
    </source>
</evidence>
<keyword evidence="5" id="KW-0547">Nucleotide-binding</keyword>
<keyword evidence="6" id="KW-0418">Kinase</keyword>
<keyword evidence="7" id="KW-0067">ATP-binding</keyword>
<dbReference type="GO" id="GO:0005524">
    <property type="term" value="F:ATP binding"/>
    <property type="evidence" value="ECO:0007669"/>
    <property type="project" value="UniProtKB-KW"/>
</dbReference>
<name>A0A139WWU4_9CYAN</name>
<dbReference type="SUPFAM" id="SSF55785">
    <property type="entry name" value="PYP-like sensor domain (PAS domain)"/>
    <property type="match status" value="1"/>
</dbReference>
<dbReference type="Gene3D" id="3.30.565.10">
    <property type="entry name" value="Histidine kinase-like ATPase, C-terminal domain"/>
    <property type="match status" value="1"/>
</dbReference>
<organism evidence="13 14">
    <name type="scientific">Scytonema hofmannii PCC 7110</name>
    <dbReference type="NCBI Taxonomy" id="128403"/>
    <lineage>
        <taxon>Bacteria</taxon>
        <taxon>Bacillati</taxon>
        <taxon>Cyanobacteriota</taxon>
        <taxon>Cyanophyceae</taxon>
        <taxon>Nostocales</taxon>
        <taxon>Scytonemataceae</taxon>
        <taxon>Scytonema</taxon>
    </lineage>
</organism>
<feature type="domain" description="Histidine kinase" evidence="10">
    <location>
        <begin position="280"/>
        <end position="474"/>
    </location>
</feature>
<dbReference type="Pfam" id="PF07568">
    <property type="entry name" value="HisKA_2"/>
    <property type="match status" value="1"/>
</dbReference>
<feature type="domain" description="PAS" evidence="11">
    <location>
        <begin position="144"/>
        <end position="201"/>
    </location>
</feature>
<dbReference type="CDD" id="cd00130">
    <property type="entry name" value="PAS"/>
    <property type="match status" value="1"/>
</dbReference>
<dbReference type="InterPro" id="IPR001610">
    <property type="entry name" value="PAC"/>
</dbReference>
<dbReference type="PROSITE" id="PS50109">
    <property type="entry name" value="HIS_KIN"/>
    <property type="match status" value="1"/>
</dbReference>
<dbReference type="InterPro" id="IPR013655">
    <property type="entry name" value="PAS_fold_3"/>
</dbReference>
<keyword evidence="8" id="KW-0843">Virulence</keyword>
<dbReference type="SUPFAM" id="SSF55874">
    <property type="entry name" value="ATPase domain of HSP90 chaperone/DNA topoisomerase II/histidine kinase"/>
    <property type="match status" value="1"/>
</dbReference>
<dbReference type="STRING" id="128403.WA1_45440"/>
<feature type="coiled-coil region" evidence="9">
    <location>
        <begin position="117"/>
        <end position="144"/>
    </location>
</feature>
<evidence type="ECO:0000256" key="5">
    <source>
        <dbReference type="ARBA" id="ARBA00022741"/>
    </source>
</evidence>
<dbReference type="GO" id="GO:0004673">
    <property type="term" value="F:protein histidine kinase activity"/>
    <property type="evidence" value="ECO:0007669"/>
    <property type="project" value="UniProtKB-EC"/>
</dbReference>
<dbReference type="PANTHER" id="PTHR41523:SF8">
    <property type="entry name" value="ETHYLENE RESPONSE SENSOR PROTEIN"/>
    <property type="match status" value="1"/>
</dbReference>
<dbReference type="InterPro" id="IPR036890">
    <property type="entry name" value="HATPase_C_sf"/>
</dbReference>
<comment type="caution">
    <text evidence="13">The sequence shown here is derived from an EMBL/GenBank/DDBJ whole genome shotgun (WGS) entry which is preliminary data.</text>
</comment>